<proteinExistence type="inferred from homology"/>
<evidence type="ECO:0000259" key="13">
    <source>
        <dbReference type="PROSITE" id="PS50157"/>
    </source>
</evidence>
<evidence type="ECO:0000256" key="10">
    <source>
        <dbReference type="ARBA" id="ARBA00023242"/>
    </source>
</evidence>
<evidence type="ECO:0000313" key="14">
    <source>
        <dbReference type="EMBL" id="KAK9888006.1"/>
    </source>
</evidence>
<dbReference type="EMBL" id="JARQZJ010000121">
    <property type="protein sequence ID" value="KAK9888006.1"/>
    <property type="molecule type" value="Genomic_DNA"/>
</dbReference>
<evidence type="ECO:0000256" key="11">
    <source>
        <dbReference type="PROSITE-ProRule" id="PRU00042"/>
    </source>
</evidence>
<dbReference type="GO" id="GO:0000978">
    <property type="term" value="F:RNA polymerase II cis-regulatory region sequence-specific DNA binding"/>
    <property type="evidence" value="ECO:0007669"/>
    <property type="project" value="InterPro"/>
</dbReference>
<feature type="region of interest" description="Disordered" evidence="12">
    <location>
        <begin position="207"/>
        <end position="252"/>
    </location>
</feature>
<dbReference type="FunFam" id="3.30.160.60:FF:000508">
    <property type="entry name" value="Myeloid zinc finger 1"/>
    <property type="match status" value="1"/>
</dbReference>
<feature type="domain" description="C2H2-type" evidence="13">
    <location>
        <begin position="114"/>
        <end position="137"/>
    </location>
</feature>
<dbReference type="PANTHER" id="PTHR40626">
    <property type="entry name" value="MIP31509P"/>
    <property type="match status" value="1"/>
</dbReference>
<keyword evidence="6" id="KW-0862">Zinc</keyword>
<dbReference type="PANTHER" id="PTHR40626:SF11">
    <property type="entry name" value="ZINC FINGER PROTEIN YPR022C"/>
    <property type="match status" value="1"/>
</dbReference>
<keyword evidence="15" id="KW-1185">Reference proteome</keyword>
<evidence type="ECO:0000256" key="2">
    <source>
        <dbReference type="ARBA" id="ARBA00006991"/>
    </source>
</evidence>
<keyword evidence="8" id="KW-0238">DNA-binding</keyword>
<evidence type="ECO:0000256" key="12">
    <source>
        <dbReference type="SAM" id="MobiDB-lite"/>
    </source>
</evidence>
<dbReference type="InterPro" id="IPR051059">
    <property type="entry name" value="VerF-like"/>
</dbReference>
<feature type="domain" description="C2H2-type" evidence="13">
    <location>
        <begin position="86"/>
        <end position="113"/>
    </location>
</feature>
<dbReference type="Gene3D" id="3.30.160.60">
    <property type="entry name" value="Classic Zinc Finger"/>
    <property type="match status" value="2"/>
</dbReference>
<dbReference type="SUPFAM" id="SSF57667">
    <property type="entry name" value="beta-beta-alpha zinc fingers"/>
    <property type="match status" value="1"/>
</dbReference>
<dbReference type="InterPro" id="IPR013087">
    <property type="entry name" value="Znf_C2H2_type"/>
</dbReference>
<dbReference type="InterPro" id="IPR036236">
    <property type="entry name" value="Znf_C2H2_sf"/>
</dbReference>
<keyword evidence="4" id="KW-0677">Repeat</keyword>
<dbReference type="InterPro" id="IPR017956">
    <property type="entry name" value="AT_hook_DNA-bd_motif"/>
</dbReference>
<dbReference type="SMART" id="SM00384">
    <property type="entry name" value="AT_hook"/>
    <property type="match status" value="2"/>
</dbReference>
<reference evidence="14 15" key="1">
    <citation type="submission" date="2023-03" db="EMBL/GenBank/DDBJ databases">
        <title>Genome insight into feeding habits of ladybird beetles.</title>
        <authorList>
            <person name="Li H.-S."/>
            <person name="Huang Y.-H."/>
            <person name="Pang H."/>
        </authorList>
    </citation>
    <scope>NUCLEOTIDE SEQUENCE [LARGE SCALE GENOMIC DNA]</scope>
    <source>
        <strain evidence="14">SYSU_2023b</strain>
        <tissue evidence="14">Whole body</tissue>
    </source>
</reference>
<comment type="caution">
    <text evidence="14">The sequence shown here is derived from an EMBL/GenBank/DDBJ whole genome shotgun (WGS) entry which is preliminary data.</text>
</comment>
<dbReference type="FunFam" id="3.30.160.60:FF:000145">
    <property type="entry name" value="Zinc finger protein 574"/>
    <property type="match status" value="1"/>
</dbReference>
<evidence type="ECO:0000256" key="9">
    <source>
        <dbReference type="ARBA" id="ARBA00023163"/>
    </source>
</evidence>
<dbReference type="Proteomes" id="UP001431783">
    <property type="component" value="Unassembled WGS sequence"/>
</dbReference>
<keyword evidence="10" id="KW-0539">Nucleus</keyword>
<keyword evidence="7" id="KW-0805">Transcription regulation</keyword>
<dbReference type="PROSITE" id="PS00028">
    <property type="entry name" value="ZINC_FINGER_C2H2_1"/>
    <property type="match status" value="2"/>
</dbReference>
<keyword evidence="5 11" id="KW-0863">Zinc-finger</keyword>
<evidence type="ECO:0000256" key="8">
    <source>
        <dbReference type="ARBA" id="ARBA00023125"/>
    </source>
</evidence>
<evidence type="ECO:0000256" key="7">
    <source>
        <dbReference type="ARBA" id="ARBA00023015"/>
    </source>
</evidence>
<comment type="similarity">
    <text evidence="2">Belongs to the krueppel C2H2-type zinc-finger protein family.</text>
</comment>
<dbReference type="GO" id="GO:0000981">
    <property type="term" value="F:DNA-binding transcription factor activity, RNA polymerase II-specific"/>
    <property type="evidence" value="ECO:0007669"/>
    <property type="project" value="InterPro"/>
</dbReference>
<dbReference type="GO" id="GO:0005634">
    <property type="term" value="C:nucleus"/>
    <property type="evidence" value="ECO:0007669"/>
    <property type="project" value="UniProtKB-SubCell"/>
</dbReference>
<organism evidence="14 15">
    <name type="scientific">Henosepilachna vigintioctopunctata</name>
    <dbReference type="NCBI Taxonomy" id="420089"/>
    <lineage>
        <taxon>Eukaryota</taxon>
        <taxon>Metazoa</taxon>
        <taxon>Ecdysozoa</taxon>
        <taxon>Arthropoda</taxon>
        <taxon>Hexapoda</taxon>
        <taxon>Insecta</taxon>
        <taxon>Pterygota</taxon>
        <taxon>Neoptera</taxon>
        <taxon>Endopterygota</taxon>
        <taxon>Coleoptera</taxon>
        <taxon>Polyphaga</taxon>
        <taxon>Cucujiformia</taxon>
        <taxon>Coccinelloidea</taxon>
        <taxon>Coccinellidae</taxon>
        <taxon>Epilachninae</taxon>
        <taxon>Epilachnini</taxon>
        <taxon>Henosepilachna</taxon>
    </lineage>
</organism>
<dbReference type="GO" id="GO:0042802">
    <property type="term" value="F:identical protein binding"/>
    <property type="evidence" value="ECO:0007669"/>
    <property type="project" value="UniProtKB-ARBA"/>
</dbReference>
<protein>
    <recommendedName>
        <fullName evidence="13">C2H2-type domain-containing protein</fullName>
    </recommendedName>
</protein>
<evidence type="ECO:0000256" key="3">
    <source>
        <dbReference type="ARBA" id="ARBA00022723"/>
    </source>
</evidence>
<evidence type="ECO:0000256" key="1">
    <source>
        <dbReference type="ARBA" id="ARBA00004123"/>
    </source>
</evidence>
<dbReference type="AlphaFoldDB" id="A0AAW1V4N9"/>
<keyword evidence="9" id="KW-0804">Transcription</keyword>
<dbReference type="Pfam" id="PF00096">
    <property type="entry name" value="zf-C2H2"/>
    <property type="match status" value="2"/>
</dbReference>
<dbReference type="GO" id="GO:0000785">
    <property type="term" value="C:chromatin"/>
    <property type="evidence" value="ECO:0007669"/>
    <property type="project" value="TreeGrafter"/>
</dbReference>
<evidence type="ECO:0000313" key="15">
    <source>
        <dbReference type="Proteomes" id="UP001431783"/>
    </source>
</evidence>
<evidence type="ECO:0000256" key="6">
    <source>
        <dbReference type="ARBA" id="ARBA00022833"/>
    </source>
</evidence>
<evidence type="ECO:0000256" key="5">
    <source>
        <dbReference type="ARBA" id="ARBA00022771"/>
    </source>
</evidence>
<name>A0AAW1V4N9_9CUCU</name>
<comment type="subcellular location">
    <subcellularLocation>
        <location evidence="1">Nucleus</location>
    </subcellularLocation>
</comment>
<keyword evidence="3" id="KW-0479">Metal-binding</keyword>
<dbReference type="PROSITE" id="PS50157">
    <property type="entry name" value="ZINC_FINGER_C2H2_2"/>
    <property type="match status" value="2"/>
</dbReference>
<gene>
    <name evidence="14" type="ORF">WA026_000291</name>
</gene>
<accession>A0AAW1V4N9</accession>
<dbReference type="GO" id="GO:0008270">
    <property type="term" value="F:zinc ion binding"/>
    <property type="evidence" value="ECO:0007669"/>
    <property type="project" value="UniProtKB-KW"/>
</dbReference>
<sequence>MMKKNGPAISTPLNLQISENRPVTKINQDDCATDATIAVKREVPSPVPSCTSSIYTLNRSSASDVKSSSIHGAQKVNAWARKQRKFKCDLCPSSFKRSSHLSRHQLVHTGERPYSCNQCEKAFSRHDKLKHHIRKAHEFIPDSMFERLDVEEPNESELDASNRNYASLIQNGSVSTGASSTSSAVHSFQRENSPLFTISHITSILEDSFVTPPKKGRGRPRKYPPAPPQPIKRSRGRPRLNQAPYVAPRPGVQNYDITNLPYGDLNYLTGQSNHRPEEATVLEPLVEINTGQIESSKNITTNQVNVTGDRLDSRSEDGINYMEHTGIEPLVQIQTQSLEEDKSSIKEDIVNISEIETKIGLIGECTISVAN</sequence>
<evidence type="ECO:0000256" key="4">
    <source>
        <dbReference type="ARBA" id="ARBA00022737"/>
    </source>
</evidence>
<dbReference type="SMART" id="SM00355">
    <property type="entry name" value="ZnF_C2H2"/>
    <property type="match status" value="2"/>
</dbReference>